<evidence type="ECO:0000313" key="2">
    <source>
        <dbReference type="EMBL" id="PYI26441.1"/>
    </source>
</evidence>
<accession>A0A2V5HRL1</accession>
<dbReference type="Proteomes" id="UP000248817">
    <property type="component" value="Unassembled WGS sequence"/>
</dbReference>
<feature type="domain" description="SEA" evidence="1">
    <location>
        <begin position="1"/>
        <end position="43"/>
    </location>
</feature>
<gene>
    <name evidence="2" type="ORF">BP00DRAFT_430365</name>
</gene>
<name>A0A2V5HRL1_9EURO</name>
<evidence type="ECO:0000259" key="1">
    <source>
        <dbReference type="PROSITE" id="PS50024"/>
    </source>
</evidence>
<evidence type="ECO:0000313" key="3">
    <source>
        <dbReference type="Proteomes" id="UP000248817"/>
    </source>
</evidence>
<sequence>MPASEPLERRQLRHALRALTNRIKNSQVLEFDQDEAKTYDIDILPMELGQSKSRPIFFIPCPASLLLTPSDAYEEEGHEFHDFDAFHPDDKSPMTCAYWLTDFVLGYAYACLRGAGHEELYKLGERWSEVSIDDTPFKGLHQFQSPEWVTRWAIQVAEGSQTHIKAFTYHNMNGTDNKILRGEVMVALHLMIAQLRRTRFIEQLTAPVLLFSFMGPQHARLIEAYFNGTSLVVRPTRLFDLRKKDWTVIKTFGQWYYGLPAGDTTQLWSSGSQSSTQV</sequence>
<dbReference type="InterPro" id="IPR000082">
    <property type="entry name" value="SEA_dom"/>
</dbReference>
<dbReference type="EMBL" id="KZ825597">
    <property type="protein sequence ID" value="PYI26441.1"/>
    <property type="molecule type" value="Genomic_DNA"/>
</dbReference>
<dbReference type="PROSITE" id="PS50024">
    <property type="entry name" value="SEA"/>
    <property type="match status" value="1"/>
</dbReference>
<dbReference type="AlphaFoldDB" id="A0A2V5HRL1"/>
<protein>
    <recommendedName>
        <fullName evidence="1">SEA domain-containing protein</fullName>
    </recommendedName>
</protein>
<reference evidence="2 3" key="1">
    <citation type="submission" date="2018-02" db="EMBL/GenBank/DDBJ databases">
        <title>The genomes of Aspergillus section Nigri reveals drivers in fungal speciation.</title>
        <authorList>
            <consortium name="DOE Joint Genome Institute"/>
            <person name="Vesth T.C."/>
            <person name="Nybo J."/>
            <person name="Theobald S."/>
            <person name="Brandl J."/>
            <person name="Frisvad J.C."/>
            <person name="Nielsen K.F."/>
            <person name="Lyhne E.K."/>
            <person name="Kogle M.E."/>
            <person name="Kuo A."/>
            <person name="Riley R."/>
            <person name="Clum A."/>
            <person name="Nolan M."/>
            <person name="Lipzen A."/>
            <person name="Salamov A."/>
            <person name="Henrissat B."/>
            <person name="Wiebenga A."/>
            <person name="De vries R.P."/>
            <person name="Grigoriev I.V."/>
            <person name="Mortensen U.H."/>
            <person name="Andersen M.R."/>
            <person name="Baker S.E."/>
        </authorList>
    </citation>
    <scope>NUCLEOTIDE SEQUENCE [LARGE SCALE GENOMIC DNA]</scope>
    <source>
        <strain evidence="2 3">CBS 114.80</strain>
    </source>
</reference>
<organism evidence="2 3">
    <name type="scientific">Aspergillus indologenus CBS 114.80</name>
    <dbReference type="NCBI Taxonomy" id="1450541"/>
    <lineage>
        <taxon>Eukaryota</taxon>
        <taxon>Fungi</taxon>
        <taxon>Dikarya</taxon>
        <taxon>Ascomycota</taxon>
        <taxon>Pezizomycotina</taxon>
        <taxon>Eurotiomycetes</taxon>
        <taxon>Eurotiomycetidae</taxon>
        <taxon>Eurotiales</taxon>
        <taxon>Aspergillaceae</taxon>
        <taxon>Aspergillus</taxon>
        <taxon>Aspergillus subgen. Circumdati</taxon>
    </lineage>
</organism>
<proteinExistence type="predicted"/>
<keyword evidence="3" id="KW-1185">Reference proteome</keyword>